<accession>A0A1X0DEE9</accession>
<evidence type="ECO:0000313" key="2">
    <source>
        <dbReference type="Proteomes" id="UP000192566"/>
    </source>
</evidence>
<gene>
    <name evidence="1" type="ORF">BST25_18290</name>
</gene>
<organism evidence="1 2">
    <name type="scientific">Mycobacterium heidelbergense</name>
    <dbReference type="NCBI Taxonomy" id="53376"/>
    <lineage>
        <taxon>Bacteria</taxon>
        <taxon>Bacillati</taxon>
        <taxon>Actinomycetota</taxon>
        <taxon>Actinomycetes</taxon>
        <taxon>Mycobacteriales</taxon>
        <taxon>Mycobacteriaceae</taxon>
        <taxon>Mycobacterium</taxon>
        <taxon>Mycobacterium simiae complex</taxon>
    </lineage>
</organism>
<dbReference type="STRING" id="53376.BST25_18290"/>
<name>A0A1X0DEE9_MYCHE</name>
<dbReference type="Proteomes" id="UP000192566">
    <property type="component" value="Unassembled WGS sequence"/>
</dbReference>
<reference evidence="1 2" key="1">
    <citation type="submission" date="2017-02" db="EMBL/GenBank/DDBJ databases">
        <title>The new phylogeny of genus Mycobacterium.</title>
        <authorList>
            <person name="Tortoli E."/>
            <person name="Trovato A."/>
            <person name="Cirillo D.M."/>
        </authorList>
    </citation>
    <scope>NUCLEOTIDE SEQUENCE [LARGE SCALE GENOMIC DNA]</scope>
    <source>
        <strain evidence="1 2">DSM 44471</strain>
    </source>
</reference>
<comment type="caution">
    <text evidence="1">The sequence shown here is derived from an EMBL/GenBank/DDBJ whole genome shotgun (WGS) entry which is preliminary data.</text>
</comment>
<dbReference type="EMBL" id="MVHR01000031">
    <property type="protein sequence ID" value="ORA70738.1"/>
    <property type="molecule type" value="Genomic_DNA"/>
</dbReference>
<proteinExistence type="predicted"/>
<protein>
    <submittedName>
        <fullName evidence="1">Uncharacterized protein</fullName>
    </submittedName>
</protein>
<keyword evidence="2" id="KW-1185">Reference proteome</keyword>
<dbReference type="OrthoDB" id="4370634at2"/>
<dbReference type="AlphaFoldDB" id="A0A1X0DEE9"/>
<dbReference type="RefSeq" id="WP_083075794.1">
    <property type="nucleotide sequence ID" value="NZ_AP022615.1"/>
</dbReference>
<evidence type="ECO:0000313" key="1">
    <source>
        <dbReference type="EMBL" id="ORA70738.1"/>
    </source>
</evidence>
<sequence>MQQLTALRPLVTAGAAALGASLIALTPAVSNDAASALQHSVAAAQQRAVELASTDYAVNPLQTWLDVFTNAAANLQTIGADWAQIPAVLGQQFAANLIQYANLYVGSYQSAANGALQFYTSTVTSHPGVPTNFWPVLAQGLADFQSGQIASGIDQVGFALLQGPISAVLQPMENTLQIPIYFTQNIANATDALLKTSNGGVIESVGAYALFGFSGTLEHSLGDSLQAAYDAFAAGDPVDGVLNLLNTPGAVANGVINGYNGSQGLLSPENGVLQSGLLSIFANLAPQNLAKAIVVPGGTNITNGGSLATAWGSFLNMAAGGWPSPNEIVNNILNLFQTYAGLPGLASAANVGGVVPAAALAGLPGLSAGVLKAFDPAAVTNIAASLGPSLAAEVAGSLGSSLGANLAGSLATTLSVDLSRVALHILSAL</sequence>